<dbReference type="Pfam" id="PF01458">
    <property type="entry name" value="SUFBD_core"/>
    <property type="match status" value="1"/>
</dbReference>
<dbReference type="OrthoDB" id="9768262at2"/>
<comment type="similarity">
    <text evidence="1">Belongs to the iron-sulfur cluster assembly SufBD family.</text>
</comment>
<dbReference type="HOGENOM" id="CLU_026231_5_2_0"/>
<dbReference type="GO" id="GO:0016226">
    <property type="term" value="P:iron-sulfur cluster assembly"/>
    <property type="evidence" value="ECO:0007669"/>
    <property type="project" value="InterPro"/>
</dbReference>
<dbReference type="InterPro" id="IPR000825">
    <property type="entry name" value="SUF_FeS_clus_asmbl_SufBD_core"/>
</dbReference>
<dbReference type="PANTHER" id="PTHR43575:SF1">
    <property type="entry name" value="PROTEIN ABCI7, CHLOROPLASTIC"/>
    <property type="match status" value="1"/>
</dbReference>
<reference evidence="5" key="1">
    <citation type="submission" date="2013-03" db="EMBL/GenBank/DDBJ databases">
        <title>Genome sequence of Chthonomonas calidirosea, the first sequenced genome from the Armatimonadetes phylum (formally candidate division OP10).</title>
        <authorList>
            <person name="Lee K.C.Y."/>
            <person name="Morgan X.C."/>
            <person name="Dunfield P.F."/>
            <person name="Tamas I."/>
            <person name="Houghton K.M."/>
            <person name="Vyssotski M."/>
            <person name="Ryan J.L.J."/>
            <person name="Lagutin K."/>
            <person name="McDonald I.R."/>
            <person name="Stott M.B."/>
        </authorList>
    </citation>
    <scope>NUCLEOTIDE SEQUENCE [LARGE SCALE GENOMIC DNA]</scope>
    <source>
        <strain evidence="5">DSM 23976 / ICMP 18418 / T49</strain>
    </source>
</reference>
<evidence type="ECO:0000259" key="3">
    <source>
        <dbReference type="Pfam" id="PF19295"/>
    </source>
</evidence>
<dbReference type="PANTHER" id="PTHR43575">
    <property type="entry name" value="PROTEIN ABCI7, CHLOROPLASTIC"/>
    <property type="match status" value="1"/>
</dbReference>
<dbReference type="RefSeq" id="WP_016481995.1">
    <property type="nucleotide sequence ID" value="NC_021487.1"/>
</dbReference>
<dbReference type="Pfam" id="PF19295">
    <property type="entry name" value="SufBD_N"/>
    <property type="match status" value="1"/>
</dbReference>
<dbReference type="eggNOG" id="COG0719">
    <property type="taxonomic scope" value="Bacteria"/>
</dbReference>
<dbReference type="KEGG" id="ccz:CCALI_00607"/>
<name>S0EXB8_CHTCT</name>
<dbReference type="Proteomes" id="UP000014227">
    <property type="component" value="Chromosome I"/>
</dbReference>
<sequence length="443" mass="49284">MTVVTDTLPLYRAEYERFRRSAPGPEWLIGRQQEAFTAFESLGFPQKDDEEWRFTPIAPLVQTPFHLPVTAASLVAQDIQSWLLVQGASAVLVFLNGRFQPQLSAVSEGDGAIISDLRTALQAHPELLRRHLAQYTPLTLHTFVALNTAFFDDAAVIYLPHEAQLEKPIYLLFISAGTEEAIMSTPRVLVVAEEASEASVIECYAGASDKAYFTNSVTEIVAAPGSILDHYRVNLEGASAFHVSYTHAEIHREASFTSHSLTLGGRWVRNEVYAKLQGEKGYCLLNGLYLGTEQQIIDNHTTIDHAAPACESHEFYKGILDGHSHGIFNGKIYVRPQAQKTDAKQTNQGLLLSRNAQINSMPQLKIYADDVKCTHGATVGQLSKEALFYLRTRGIDKEEAEAILIRAFAMDIINRMRLESLKEALDTVLLERLSKGRVVEARK</sequence>
<evidence type="ECO:0000313" key="5">
    <source>
        <dbReference type="Proteomes" id="UP000014227"/>
    </source>
</evidence>
<dbReference type="PATRIC" id="fig|1303518.3.peg.610"/>
<dbReference type="InterPro" id="IPR055346">
    <property type="entry name" value="Fe-S_cluster_assembly_SufBD"/>
</dbReference>
<keyword evidence="5" id="KW-1185">Reference proteome</keyword>
<proteinExistence type="inferred from homology"/>
<organism evidence="4 5">
    <name type="scientific">Chthonomonas calidirosea (strain DSM 23976 / ICMP 18418 / T49)</name>
    <dbReference type="NCBI Taxonomy" id="1303518"/>
    <lineage>
        <taxon>Bacteria</taxon>
        <taxon>Bacillati</taxon>
        <taxon>Armatimonadota</taxon>
        <taxon>Chthonomonadia</taxon>
        <taxon>Chthonomonadales</taxon>
        <taxon>Chthonomonadaceae</taxon>
        <taxon>Chthonomonas</taxon>
    </lineage>
</organism>
<dbReference type="InterPro" id="IPR045595">
    <property type="entry name" value="SufBD_N"/>
</dbReference>
<dbReference type="STRING" id="454171.CP488_00547"/>
<dbReference type="InterPro" id="IPR011542">
    <property type="entry name" value="SUF_FeS_clus_asmbl_SufD"/>
</dbReference>
<evidence type="ECO:0000256" key="1">
    <source>
        <dbReference type="ARBA" id="ARBA00043967"/>
    </source>
</evidence>
<dbReference type="EMBL" id="HF951689">
    <property type="protein sequence ID" value="CCW34433.1"/>
    <property type="molecule type" value="Genomic_DNA"/>
</dbReference>
<accession>S0EXB8</accession>
<dbReference type="InterPro" id="IPR037284">
    <property type="entry name" value="SUF_FeS_clus_asmbl_SufBD_sf"/>
</dbReference>
<gene>
    <name evidence="4" type="ORF">CCALI_00607</name>
</gene>
<evidence type="ECO:0000259" key="2">
    <source>
        <dbReference type="Pfam" id="PF01458"/>
    </source>
</evidence>
<dbReference type="AlphaFoldDB" id="S0EXB8"/>
<dbReference type="InParanoid" id="S0EXB8"/>
<dbReference type="SUPFAM" id="SSF101960">
    <property type="entry name" value="Stabilizer of iron transporter SufD"/>
    <property type="match status" value="1"/>
</dbReference>
<feature type="domain" description="SUF system FeS cluster assembly SufBD N-terminal" evidence="3">
    <location>
        <begin position="26"/>
        <end position="170"/>
    </location>
</feature>
<feature type="domain" description="SUF system FeS cluster assembly SufBD core" evidence="2">
    <location>
        <begin position="180"/>
        <end position="408"/>
    </location>
</feature>
<dbReference type="NCBIfam" id="TIGR01981">
    <property type="entry name" value="sufD"/>
    <property type="match status" value="1"/>
</dbReference>
<evidence type="ECO:0000313" key="4">
    <source>
        <dbReference type="EMBL" id="CCW34433.1"/>
    </source>
</evidence>
<protein>
    <submittedName>
        <fullName evidence="4">Iron-regulated ABC transporter permease protein SufD</fullName>
    </submittedName>
</protein>